<evidence type="ECO:0000256" key="2">
    <source>
        <dbReference type="ARBA" id="ARBA00023125"/>
    </source>
</evidence>
<dbReference type="RefSeq" id="WP_103881943.1">
    <property type="nucleotide sequence ID" value="NZ_FNVG01000025.1"/>
</dbReference>
<dbReference type="InterPro" id="IPR046335">
    <property type="entry name" value="LacI/GalR-like_sensor"/>
</dbReference>
<dbReference type="GO" id="GO:0003700">
    <property type="term" value="F:DNA-binding transcription factor activity"/>
    <property type="evidence" value="ECO:0007669"/>
    <property type="project" value="TreeGrafter"/>
</dbReference>
<dbReference type="OrthoDB" id="9798934at2"/>
<dbReference type="Pfam" id="PF13377">
    <property type="entry name" value="Peripla_BP_3"/>
    <property type="match status" value="1"/>
</dbReference>
<dbReference type="SMART" id="SM00354">
    <property type="entry name" value="HTH_LACI"/>
    <property type="match status" value="1"/>
</dbReference>
<dbReference type="PANTHER" id="PTHR30146">
    <property type="entry name" value="LACI-RELATED TRANSCRIPTIONAL REPRESSOR"/>
    <property type="match status" value="1"/>
</dbReference>
<gene>
    <name evidence="6" type="ORF">SAMN04488244_1252</name>
</gene>
<sequence length="338" mass="37855">MASIKEVAALAGVNRSTVSRIINGEGSFRADTKRKVEKAMAELDYRPSAIARSLAKSNSNMIGLMVTYYTGGFFGQMMNQVQLELDEQQKFLITAQGHHSSEGERKAVEKFRDLRCDGFILHSRYLSDEELLKLSQSKTPFVLLDRTVIGLEDKCVVFDHLRASELATSYLLDHGHRRIACIGGPTMRHSSQVRVEGFKQAMQARNLEIPPEYIAVGDYELESGYEAMKQLMALSEKPTAIFSTGEEMTRGVMKYCYEHGIRCPDDISIVSYDSVNSCRGLFPHVTTVDFPITQMAHKAVQLLVSQIDAGYSAPDKRYLEATIQQGNSVKRISESFQN</sequence>
<evidence type="ECO:0000313" key="7">
    <source>
        <dbReference type="Proteomes" id="UP000236721"/>
    </source>
</evidence>
<keyword evidence="7" id="KW-1185">Reference proteome</keyword>
<evidence type="ECO:0000256" key="3">
    <source>
        <dbReference type="ARBA" id="ARBA00023163"/>
    </source>
</evidence>
<dbReference type="InterPro" id="IPR010982">
    <property type="entry name" value="Lambda_DNA-bd_dom_sf"/>
</dbReference>
<keyword evidence="3" id="KW-0804">Transcription</keyword>
<reference evidence="7" key="1">
    <citation type="submission" date="2016-10" db="EMBL/GenBank/DDBJ databases">
        <authorList>
            <person name="Varghese N."/>
            <person name="Submissions S."/>
        </authorList>
    </citation>
    <scope>NUCLEOTIDE SEQUENCE [LARGE SCALE GENOMIC DNA]</scope>
    <source>
        <strain evidence="7">CGMCC 1.7062</strain>
    </source>
</reference>
<feature type="domain" description="HTH lacI-type" evidence="4">
    <location>
        <begin position="2"/>
        <end position="56"/>
    </location>
</feature>
<dbReference type="Pfam" id="PF00356">
    <property type="entry name" value="LacI"/>
    <property type="match status" value="1"/>
</dbReference>
<keyword evidence="1" id="KW-0805">Transcription regulation</keyword>
<evidence type="ECO:0000256" key="1">
    <source>
        <dbReference type="ARBA" id="ARBA00023015"/>
    </source>
</evidence>
<name>A0A1H6BRK6_9VIBR</name>
<dbReference type="Gene3D" id="1.10.260.40">
    <property type="entry name" value="lambda repressor-like DNA-binding domains"/>
    <property type="match status" value="1"/>
</dbReference>
<dbReference type="InterPro" id="IPR000843">
    <property type="entry name" value="HTH_LacI"/>
</dbReference>
<proteinExistence type="predicted"/>
<dbReference type="EMBL" id="FNVG01000025">
    <property type="protein sequence ID" value="SEG63329.1"/>
    <property type="molecule type" value="Genomic_DNA"/>
</dbReference>
<organism evidence="6 7">
    <name type="scientific">Vibrio hangzhouensis</name>
    <dbReference type="NCBI Taxonomy" id="462991"/>
    <lineage>
        <taxon>Bacteria</taxon>
        <taxon>Pseudomonadati</taxon>
        <taxon>Pseudomonadota</taxon>
        <taxon>Gammaproteobacteria</taxon>
        <taxon>Vibrionales</taxon>
        <taxon>Vibrionaceae</taxon>
        <taxon>Vibrio</taxon>
    </lineage>
</organism>
<evidence type="ECO:0000259" key="4">
    <source>
        <dbReference type="PROSITE" id="PS50932"/>
    </source>
</evidence>
<dbReference type="Proteomes" id="UP000236721">
    <property type="component" value="Unassembled WGS sequence"/>
</dbReference>
<evidence type="ECO:0000313" key="6">
    <source>
        <dbReference type="EMBL" id="SEG63329.1"/>
    </source>
</evidence>
<dbReference type="InterPro" id="IPR028082">
    <property type="entry name" value="Peripla_BP_I"/>
</dbReference>
<dbReference type="SUPFAM" id="SSF53822">
    <property type="entry name" value="Periplasmic binding protein-like I"/>
    <property type="match status" value="1"/>
</dbReference>
<evidence type="ECO:0000259" key="5">
    <source>
        <dbReference type="PROSITE" id="PS50943"/>
    </source>
</evidence>
<dbReference type="AlphaFoldDB" id="A0A1H6BRK6"/>
<protein>
    <submittedName>
        <fullName evidence="6">Transcriptional regulator, LacI family</fullName>
    </submittedName>
</protein>
<dbReference type="PROSITE" id="PS50932">
    <property type="entry name" value="HTH_LACI_2"/>
    <property type="match status" value="1"/>
</dbReference>
<dbReference type="SUPFAM" id="SSF47413">
    <property type="entry name" value="lambda repressor-like DNA-binding domains"/>
    <property type="match status" value="1"/>
</dbReference>
<dbReference type="CDD" id="cd01392">
    <property type="entry name" value="HTH_LacI"/>
    <property type="match status" value="1"/>
</dbReference>
<accession>A0A1H6BRK6</accession>
<dbReference type="GO" id="GO:0000976">
    <property type="term" value="F:transcription cis-regulatory region binding"/>
    <property type="evidence" value="ECO:0007669"/>
    <property type="project" value="TreeGrafter"/>
</dbReference>
<dbReference type="PROSITE" id="PS50943">
    <property type="entry name" value="HTH_CROC1"/>
    <property type="match status" value="1"/>
</dbReference>
<keyword evidence="2" id="KW-0238">DNA-binding</keyword>
<dbReference type="Gene3D" id="3.40.50.2300">
    <property type="match status" value="2"/>
</dbReference>
<dbReference type="InterPro" id="IPR001387">
    <property type="entry name" value="Cro/C1-type_HTH"/>
</dbReference>
<feature type="domain" description="HTH cro/C1-type" evidence="5">
    <location>
        <begin position="3"/>
        <end position="46"/>
    </location>
</feature>
<dbReference type="PANTHER" id="PTHR30146:SF131">
    <property type="entry name" value="LACI FAMILY DNA-BINDING TRANSCRIPTIONAL REGULATOR"/>
    <property type="match status" value="1"/>
</dbReference>